<proteinExistence type="predicted"/>
<comment type="caution">
    <text evidence="2">The sequence shown here is derived from an EMBL/GenBank/DDBJ whole genome shotgun (WGS) entry which is preliminary data.</text>
</comment>
<evidence type="ECO:0000313" key="2">
    <source>
        <dbReference type="EMBL" id="RKF79812.1"/>
    </source>
</evidence>
<dbReference type="OrthoDB" id="3597887at2759"/>
<protein>
    <submittedName>
        <fullName evidence="2">Uncharacterized protein</fullName>
    </submittedName>
</protein>
<gene>
    <name evidence="2" type="ORF">GcC1_042024</name>
</gene>
<name>A0A420IZ39_9PEZI</name>
<organism evidence="2 3">
    <name type="scientific">Golovinomyces cichoracearum</name>
    <dbReference type="NCBI Taxonomy" id="62708"/>
    <lineage>
        <taxon>Eukaryota</taxon>
        <taxon>Fungi</taxon>
        <taxon>Dikarya</taxon>
        <taxon>Ascomycota</taxon>
        <taxon>Pezizomycotina</taxon>
        <taxon>Leotiomycetes</taxon>
        <taxon>Erysiphales</taxon>
        <taxon>Erysiphaceae</taxon>
        <taxon>Golovinomyces</taxon>
    </lineage>
</organism>
<evidence type="ECO:0000256" key="1">
    <source>
        <dbReference type="SAM" id="MobiDB-lite"/>
    </source>
</evidence>
<dbReference type="AlphaFoldDB" id="A0A420IZ39"/>
<dbReference type="EMBL" id="MCBR01004265">
    <property type="protein sequence ID" value="RKF79812.1"/>
    <property type="molecule type" value="Genomic_DNA"/>
</dbReference>
<feature type="region of interest" description="Disordered" evidence="1">
    <location>
        <begin position="1"/>
        <end position="24"/>
    </location>
</feature>
<dbReference type="Proteomes" id="UP000285405">
    <property type="component" value="Unassembled WGS sequence"/>
</dbReference>
<evidence type="ECO:0000313" key="3">
    <source>
        <dbReference type="Proteomes" id="UP000285405"/>
    </source>
</evidence>
<accession>A0A420IZ39</accession>
<sequence>MKSPGPESTITDSPSPEVSFTNPVSTQCTSLLPIEVCHSPQSISTANDIPIYEELQTSSPPAQTTQLKLTHPSLAGRQIPAIRKKNLETNMRHQIWSKPTNN</sequence>
<reference evidence="2 3" key="1">
    <citation type="journal article" date="2018" name="BMC Genomics">
        <title>Comparative genome analyses reveal sequence features reflecting distinct modes of host-adaptation between dicot and monocot powdery mildew.</title>
        <authorList>
            <person name="Wu Y."/>
            <person name="Ma X."/>
            <person name="Pan Z."/>
            <person name="Kale S.D."/>
            <person name="Song Y."/>
            <person name="King H."/>
            <person name="Zhang Q."/>
            <person name="Presley C."/>
            <person name="Deng X."/>
            <person name="Wei C.I."/>
            <person name="Xiao S."/>
        </authorList>
    </citation>
    <scope>NUCLEOTIDE SEQUENCE [LARGE SCALE GENOMIC DNA]</scope>
    <source>
        <strain evidence="2">UCSC1</strain>
    </source>
</reference>